<dbReference type="Gene3D" id="3.40.109.10">
    <property type="entry name" value="NADH Oxidase"/>
    <property type="match status" value="1"/>
</dbReference>
<evidence type="ECO:0000256" key="3">
    <source>
        <dbReference type="ARBA" id="ARBA00018365"/>
    </source>
</evidence>
<dbReference type="PANTHER" id="PTHR43425:SF3">
    <property type="entry name" value="NADPH-DEPENDENT OXIDOREDUCTASE"/>
    <property type="match status" value="1"/>
</dbReference>
<evidence type="ECO:0000256" key="4">
    <source>
        <dbReference type="ARBA" id="ARBA00022630"/>
    </source>
</evidence>
<evidence type="ECO:0000256" key="8">
    <source>
        <dbReference type="PIRNR" id="PIRNR005426"/>
    </source>
</evidence>
<dbReference type="GO" id="GO:0016491">
    <property type="term" value="F:oxidoreductase activity"/>
    <property type="evidence" value="ECO:0007669"/>
    <property type="project" value="UniProtKB-UniRule"/>
</dbReference>
<dbReference type="PANTHER" id="PTHR43425">
    <property type="entry name" value="OXYGEN-INSENSITIVE NADPH NITROREDUCTASE"/>
    <property type="match status" value="1"/>
</dbReference>
<dbReference type="Proteomes" id="UP000229523">
    <property type="component" value="Unassembled WGS sequence"/>
</dbReference>
<evidence type="ECO:0000256" key="6">
    <source>
        <dbReference type="ARBA" id="ARBA00023002"/>
    </source>
</evidence>
<keyword evidence="5 8" id="KW-0288">FMN</keyword>
<dbReference type="InterPro" id="IPR016446">
    <property type="entry name" value="Flavin_OxRdtase_Frp"/>
</dbReference>
<dbReference type="AlphaFoldDB" id="A0A2G5NU24"/>
<evidence type="ECO:0000256" key="2">
    <source>
        <dbReference type="ARBA" id="ARBA00008366"/>
    </source>
</evidence>
<evidence type="ECO:0000313" key="10">
    <source>
        <dbReference type="EMBL" id="RAI79633.1"/>
    </source>
</evidence>
<comment type="similarity">
    <text evidence="2 8">Belongs to the flavin oxidoreductase frp family.</text>
</comment>
<evidence type="ECO:0000313" key="11">
    <source>
        <dbReference type="Proteomes" id="UP000229523"/>
    </source>
</evidence>
<evidence type="ECO:0000259" key="9">
    <source>
        <dbReference type="Pfam" id="PF00881"/>
    </source>
</evidence>
<comment type="function">
    <text evidence="7">Reduces FMN, organic nitro compounds and disulfide DTNB. Involved in maintenance of the cellular redox state and the disulfide stress response.</text>
</comment>
<keyword evidence="11" id="KW-1185">Reference proteome</keyword>
<organism evidence="10 11">
    <name type="scientific">Macrococcoides goetzii</name>
    <dbReference type="NCBI Taxonomy" id="1891097"/>
    <lineage>
        <taxon>Bacteria</taxon>
        <taxon>Bacillati</taxon>
        <taxon>Bacillota</taxon>
        <taxon>Bacilli</taxon>
        <taxon>Bacillales</taxon>
        <taxon>Staphylococcaceae</taxon>
        <taxon>Macrococcoides</taxon>
    </lineage>
</organism>
<accession>A0A2G5NU24</accession>
<dbReference type="InterPro" id="IPR029479">
    <property type="entry name" value="Nitroreductase"/>
</dbReference>
<sequence length="245" mass="27714">MNDTIQLLQNHRSIRKFKDEALNQETIKTLVRAAQSASTSSYVQAYSIIGITDQHIKQQLRAISGQSYVEHNGHLFVFVVDYHRHHGLADHLESNVDDYFGTTESLLVGTVDAALASQNMAVAAESMGLGICYIGSLRNNMQRVIDLLKLPEYTYPLFGMVVGVPDDEGSQKERLPLDVVYHENTYQHFNYDDYKAYDARTSAYYKTRTAGKRDDKWSEQVIQMLGGKARLDVDGVVKQQGFLKQ</sequence>
<dbReference type="SUPFAM" id="SSF55469">
    <property type="entry name" value="FMN-dependent nitroreductase-like"/>
    <property type="match status" value="1"/>
</dbReference>
<dbReference type="CDD" id="cd02146">
    <property type="entry name" value="NfsA-like"/>
    <property type="match status" value="1"/>
</dbReference>
<keyword evidence="6 8" id="KW-0560">Oxidoreductase</keyword>
<evidence type="ECO:0000256" key="1">
    <source>
        <dbReference type="ARBA" id="ARBA00001917"/>
    </source>
</evidence>
<comment type="caution">
    <text evidence="10">The sequence shown here is derived from an EMBL/GenBank/DDBJ whole genome shotgun (WGS) entry which is preliminary data.</text>
</comment>
<feature type="domain" description="Nitroreductase" evidence="9">
    <location>
        <begin position="9"/>
        <end position="163"/>
    </location>
</feature>
<name>A0A2G5NU24_9STAP</name>
<reference evidence="10 11" key="1">
    <citation type="journal article" date="2018" name="Front. Microbiol.">
        <title>Description and Comparative Genomics of Macrococcus caseolyticus subsp. hominis subsp. nov., Macrococcus goetzii sp. nov., Macrococcus epidermidis sp. nov., and Macrococcus bohemicus sp. nov., Novel Macrococci From Human Clinical Material With Virulence Potential and Suspected Uptake of Foreign DNA by Natural Transformation.</title>
        <authorList>
            <person name="Maslanova I."/>
            <person name="Wertheimer Z."/>
            <person name="Sedlacek I."/>
            <person name="Svec P."/>
            <person name="Indrakova A."/>
            <person name="Kovarovic V."/>
            <person name="Schumann P."/>
            <person name="Sproer C."/>
            <person name="Kralova S."/>
            <person name="Sedo O."/>
            <person name="Kristofova L."/>
            <person name="Vrbovska V."/>
            <person name="Fuzik T."/>
            <person name="Petras P."/>
            <person name="Zdrahal Z."/>
            <person name="Ruzickova V."/>
            <person name="Doskar J."/>
            <person name="Pantucek R."/>
        </authorList>
    </citation>
    <scope>NUCLEOTIDE SEQUENCE [LARGE SCALE GENOMIC DNA]</scope>
    <source>
        <strain evidence="10 11">CCM 4927</strain>
    </source>
</reference>
<dbReference type="PIRSF" id="PIRSF005426">
    <property type="entry name" value="Frp"/>
    <property type="match status" value="1"/>
</dbReference>
<gene>
    <name evidence="10" type="ORF">BFS35_010835</name>
</gene>
<evidence type="ECO:0000256" key="7">
    <source>
        <dbReference type="ARBA" id="ARBA00024982"/>
    </source>
</evidence>
<evidence type="ECO:0000256" key="5">
    <source>
        <dbReference type="ARBA" id="ARBA00022643"/>
    </source>
</evidence>
<keyword evidence="8" id="KW-0521">NADP</keyword>
<dbReference type="EMBL" id="MJBI02000006">
    <property type="protein sequence ID" value="RAI79633.1"/>
    <property type="molecule type" value="Genomic_DNA"/>
</dbReference>
<dbReference type="RefSeq" id="WP_099577426.1">
    <property type="nucleotide sequence ID" value="NZ_MJBI02000006.1"/>
</dbReference>
<dbReference type="NCBIfam" id="NF008033">
    <property type="entry name" value="PRK10765.1"/>
    <property type="match status" value="1"/>
</dbReference>
<comment type="cofactor">
    <cofactor evidence="1">
        <name>FMN</name>
        <dbReference type="ChEBI" id="CHEBI:58210"/>
    </cofactor>
</comment>
<dbReference type="InterPro" id="IPR000415">
    <property type="entry name" value="Nitroreductase-like"/>
</dbReference>
<proteinExistence type="inferred from homology"/>
<keyword evidence="4 8" id="KW-0285">Flavoprotein</keyword>
<protein>
    <recommendedName>
        <fullName evidence="3">NADPH-dependent oxidoreductase</fullName>
    </recommendedName>
</protein>
<dbReference type="Pfam" id="PF00881">
    <property type="entry name" value="Nitroreductase"/>
    <property type="match status" value="1"/>
</dbReference>